<keyword evidence="2" id="KW-0805">Transcription regulation</keyword>
<evidence type="ECO:0000313" key="6">
    <source>
        <dbReference type="Proteomes" id="UP000190135"/>
    </source>
</evidence>
<evidence type="ECO:0000313" key="5">
    <source>
        <dbReference type="EMBL" id="SKA34640.1"/>
    </source>
</evidence>
<protein>
    <submittedName>
        <fullName evidence="5">Transcriptional regulator, DeoR family</fullName>
    </submittedName>
</protein>
<dbReference type="PANTHER" id="PTHR30363:SF4">
    <property type="entry name" value="GLYCEROL-3-PHOSPHATE REGULON REPRESSOR"/>
    <property type="match status" value="1"/>
</dbReference>
<dbReference type="GO" id="GO:0003700">
    <property type="term" value="F:DNA-binding transcription factor activity"/>
    <property type="evidence" value="ECO:0007669"/>
    <property type="project" value="InterPro"/>
</dbReference>
<dbReference type="STRING" id="1365950.SAMN05428963_11785"/>
<dbReference type="SUPFAM" id="SSF100950">
    <property type="entry name" value="NagB/RpiA/CoA transferase-like"/>
    <property type="match status" value="1"/>
</dbReference>
<dbReference type="InterPro" id="IPR001034">
    <property type="entry name" value="DeoR_HTH"/>
</dbReference>
<dbReference type="RefSeq" id="WP_078709990.1">
    <property type="nucleotide sequence ID" value="NZ_FUXL01000017.1"/>
</dbReference>
<accession>A0A1T4T285</accession>
<dbReference type="Pfam" id="PF00455">
    <property type="entry name" value="DeoRC"/>
    <property type="match status" value="1"/>
</dbReference>
<dbReference type="PRINTS" id="PR00037">
    <property type="entry name" value="HTHLACR"/>
</dbReference>
<dbReference type="InterPro" id="IPR050313">
    <property type="entry name" value="Carb_Metab_HTH_regulators"/>
</dbReference>
<evidence type="ECO:0000256" key="3">
    <source>
        <dbReference type="ARBA" id="ARBA00023163"/>
    </source>
</evidence>
<keyword evidence="3" id="KW-0804">Transcription</keyword>
<evidence type="ECO:0000256" key="1">
    <source>
        <dbReference type="ARBA" id="ARBA00022491"/>
    </source>
</evidence>
<dbReference type="SMART" id="SM01134">
    <property type="entry name" value="DeoRC"/>
    <property type="match status" value="1"/>
</dbReference>
<dbReference type="InterPro" id="IPR036390">
    <property type="entry name" value="WH_DNA-bd_sf"/>
</dbReference>
<dbReference type="AlphaFoldDB" id="A0A1T4T285"/>
<dbReference type="OrthoDB" id="9814815at2"/>
<dbReference type="Gene3D" id="1.10.10.10">
    <property type="entry name" value="Winged helix-like DNA-binding domain superfamily/Winged helix DNA-binding domain"/>
    <property type="match status" value="1"/>
</dbReference>
<sequence>MSAALDSRHESLSDRQQAIVERAKVGGFVTVEQLSESMNVSSQTIRRDIARLCTLGILRRYHGGASLVSNSRNAHYSTRQATLWDQKVRIAKAAAARIPDGSSLFIDIGTTAEAVARQLLDTKKDLRVLTTSLSVASMMAAGEGFEVTMAGGIVRLADLAVFGEAALESLNRYKVDFSILGISGVDADGTLLDFDTREASLVRVAIANSRTSFLVTDHTKFGRAAMVKVGHLSLVNALFLDRMPDAPYDDMIQQSGVVVHLVE</sequence>
<keyword evidence="1" id="KW-0678">Repressor</keyword>
<dbReference type="InterPro" id="IPR037171">
    <property type="entry name" value="NagB/RpiA_transferase-like"/>
</dbReference>
<dbReference type="InterPro" id="IPR014036">
    <property type="entry name" value="DeoR-like_C"/>
</dbReference>
<dbReference type="Pfam" id="PF08220">
    <property type="entry name" value="HTH_DeoR"/>
    <property type="match status" value="1"/>
</dbReference>
<dbReference type="SUPFAM" id="SSF46785">
    <property type="entry name" value="Winged helix' DNA-binding domain"/>
    <property type="match status" value="1"/>
</dbReference>
<dbReference type="PANTHER" id="PTHR30363">
    <property type="entry name" value="HTH-TYPE TRANSCRIPTIONAL REGULATOR SRLR-RELATED"/>
    <property type="match status" value="1"/>
</dbReference>
<proteinExistence type="predicted"/>
<dbReference type="InterPro" id="IPR036388">
    <property type="entry name" value="WH-like_DNA-bd_sf"/>
</dbReference>
<gene>
    <name evidence="5" type="ORF">SAMN05428963_11785</name>
</gene>
<keyword evidence="6" id="KW-1185">Reference proteome</keyword>
<evidence type="ECO:0000256" key="2">
    <source>
        <dbReference type="ARBA" id="ARBA00023015"/>
    </source>
</evidence>
<feature type="domain" description="HTH deoR-type" evidence="4">
    <location>
        <begin position="12"/>
        <end position="67"/>
    </location>
</feature>
<dbReference type="Gene3D" id="3.40.50.1360">
    <property type="match status" value="1"/>
</dbReference>
<name>A0A1T4T285_9HYPH</name>
<dbReference type="PROSITE" id="PS51000">
    <property type="entry name" value="HTH_DEOR_2"/>
    <property type="match status" value="1"/>
</dbReference>
<evidence type="ECO:0000259" key="4">
    <source>
        <dbReference type="PROSITE" id="PS51000"/>
    </source>
</evidence>
<dbReference type="Proteomes" id="UP000190135">
    <property type="component" value="Unassembled WGS sequence"/>
</dbReference>
<organism evidence="5 6">
    <name type="scientific">Consotaella salsifontis</name>
    <dbReference type="NCBI Taxonomy" id="1365950"/>
    <lineage>
        <taxon>Bacteria</taxon>
        <taxon>Pseudomonadati</taxon>
        <taxon>Pseudomonadota</taxon>
        <taxon>Alphaproteobacteria</taxon>
        <taxon>Hyphomicrobiales</taxon>
        <taxon>Aurantimonadaceae</taxon>
        <taxon>Consotaella</taxon>
    </lineage>
</organism>
<reference evidence="5 6" key="1">
    <citation type="submission" date="2017-02" db="EMBL/GenBank/DDBJ databases">
        <authorList>
            <person name="Peterson S.W."/>
        </authorList>
    </citation>
    <scope>NUCLEOTIDE SEQUENCE [LARGE SCALE GENOMIC DNA]</scope>
    <source>
        <strain evidence="5 6">USBA 369</strain>
    </source>
</reference>
<dbReference type="SMART" id="SM00420">
    <property type="entry name" value="HTH_DEOR"/>
    <property type="match status" value="1"/>
</dbReference>
<dbReference type="EMBL" id="FUXL01000017">
    <property type="protein sequence ID" value="SKA34640.1"/>
    <property type="molecule type" value="Genomic_DNA"/>
</dbReference>